<dbReference type="PROSITE" id="PS50878">
    <property type="entry name" value="RT_POL"/>
    <property type="match status" value="1"/>
</dbReference>
<dbReference type="Pfam" id="PF00078">
    <property type="entry name" value="RVT_1"/>
    <property type="match status" value="1"/>
</dbReference>
<reference evidence="16" key="1">
    <citation type="submission" date="2019-06" db="EMBL/GenBank/DDBJ databases">
        <authorList>
            <consortium name="Wellcome Sanger Institute Data Sharing"/>
        </authorList>
    </citation>
    <scope>NUCLEOTIDE SEQUENCE [LARGE SCALE GENOMIC DNA]</scope>
</reference>
<evidence type="ECO:0000256" key="1">
    <source>
        <dbReference type="ARBA" id="ARBA00004123"/>
    </source>
</evidence>
<dbReference type="InterPro" id="IPR005162">
    <property type="entry name" value="Retrotrans_gag_dom"/>
</dbReference>
<feature type="domain" description="Chromo" evidence="12">
    <location>
        <begin position="1245"/>
        <end position="1303"/>
    </location>
</feature>
<evidence type="ECO:0000256" key="10">
    <source>
        <dbReference type="SAM" id="MobiDB-lite"/>
    </source>
</evidence>
<keyword evidence="9" id="KW-0862">Zinc</keyword>
<comment type="subcellular location">
    <subcellularLocation>
        <location evidence="1">Nucleus</location>
    </subcellularLocation>
</comment>
<dbReference type="SUPFAM" id="SSF57756">
    <property type="entry name" value="Retrovirus zinc finger-like domains"/>
    <property type="match status" value="1"/>
</dbReference>
<dbReference type="GO" id="GO:0008270">
    <property type="term" value="F:zinc ion binding"/>
    <property type="evidence" value="ECO:0007669"/>
    <property type="project" value="UniProtKB-KW"/>
</dbReference>
<dbReference type="GO" id="GO:0005634">
    <property type="term" value="C:nucleus"/>
    <property type="evidence" value="ECO:0007669"/>
    <property type="project" value="UniProtKB-SubCell"/>
</dbReference>
<reference evidence="16" key="3">
    <citation type="submission" date="2025-09" db="UniProtKB">
        <authorList>
            <consortium name="Ensembl"/>
        </authorList>
    </citation>
    <scope>IDENTIFICATION</scope>
</reference>
<dbReference type="InterPro" id="IPR001584">
    <property type="entry name" value="Integrase_cat-core"/>
</dbReference>
<feature type="domain" description="Reverse transcriptase" evidence="14">
    <location>
        <begin position="511"/>
        <end position="724"/>
    </location>
</feature>
<dbReference type="InterPro" id="IPR050951">
    <property type="entry name" value="Retrovirus_Pol_polyprotein"/>
</dbReference>
<organism evidence="16 17">
    <name type="scientific">Sphaeramia orbicularis</name>
    <name type="common">orbiculate cardinalfish</name>
    <dbReference type="NCBI Taxonomy" id="375764"/>
    <lineage>
        <taxon>Eukaryota</taxon>
        <taxon>Metazoa</taxon>
        <taxon>Chordata</taxon>
        <taxon>Craniata</taxon>
        <taxon>Vertebrata</taxon>
        <taxon>Euteleostomi</taxon>
        <taxon>Actinopterygii</taxon>
        <taxon>Neopterygii</taxon>
        <taxon>Teleostei</taxon>
        <taxon>Neoteleostei</taxon>
        <taxon>Acanthomorphata</taxon>
        <taxon>Gobiaria</taxon>
        <taxon>Kurtiformes</taxon>
        <taxon>Apogonoidei</taxon>
        <taxon>Apogonidae</taxon>
        <taxon>Apogoninae</taxon>
        <taxon>Sphaeramia</taxon>
    </lineage>
</organism>
<feature type="region of interest" description="Disordered" evidence="10">
    <location>
        <begin position="1220"/>
        <end position="1241"/>
    </location>
</feature>
<dbReference type="InterPro" id="IPR001878">
    <property type="entry name" value="Znf_CCHC"/>
</dbReference>
<dbReference type="Pfam" id="PF24626">
    <property type="entry name" value="SH3_Tf2-1"/>
    <property type="match status" value="1"/>
</dbReference>
<dbReference type="InterPro" id="IPR000477">
    <property type="entry name" value="RT_dom"/>
</dbReference>
<dbReference type="PROSITE" id="PS50994">
    <property type="entry name" value="INTEGRASE"/>
    <property type="match status" value="1"/>
</dbReference>
<dbReference type="InterPro" id="IPR043502">
    <property type="entry name" value="DNA/RNA_pol_sf"/>
</dbReference>
<dbReference type="InterPro" id="IPR016197">
    <property type="entry name" value="Chromo-like_dom_sf"/>
</dbReference>
<dbReference type="GO" id="GO:0003964">
    <property type="term" value="F:RNA-directed DNA polymerase activity"/>
    <property type="evidence" value="ECO:0007669"/>
    <property type="project" value="UniProtKB-KW"/>
</dbReference>
<keyword evidence="17" id="KW-1185">Reference proteome</keyword>
<dbReference type="InParanoid" id="A0A672ZAX2"/>
<dbReference type="PROSITE" id="PS50158">
    <property type="entry name" value="ZF_CCHC"/>
    <property type="match status" value="1"/>
</dbReference>
<evidence type="ECO:0000256" key="8">
    <source>
        <dbReference type="ARBA" id="ARBA00022918"/>
    </source>
</evidence>
<dbReference type="GO" id="GO:0003676">
    <property type="term" value="F:nucleic acid binding"/>
    <property type="evidence" value="ECO:0007669"/>
    <property type="project" value="InterPro"/>
</dbReference>
<keyword evidence="9" id="KW-0863">Zinc-finger</keyword>
<dbReference type="PROSITE" id="PS50013">
    <property type="entry name" value="CHROMO_2"/>
    <property type="match status" value="1"/>
</dbReference>
<evidence type="ECO:0000256" key="5">
    <source>
        <dbReference type="ARBA" id="ARBA00022722"/>
    </source>
</evidence>
<dbReference type="SUPFAM" id="SSF54160">
    <property type="entry name" value="Chromo domain-like"/>
    <property type="match status" value="1"/>
</dbReference>
<dbReference type="InterPro" id="IPR036875">
    <property type="entry name" value="Znf_CCHC_sf"/>
</dbReference>
<dbReference type="Pfam" id="PF00385">
    <property type="entry name" value="Chromo"/>
    <property type="match status" value="1"/>
</dbReference>
<keyword evidence="11" id="KW-0472">Membrane</keyword>
<keyword evidence="7" id="KW-0378">Hydrolase</keyword>
<dbReference type="InterPro" id="IPR041373">
    <property type="entry name" value="RT_RNaseH"/>
</dbReference>
<dbReference type="SMART" id="SM00343">
    <property type="entry name" value="ZnF_C2HC"/>
    <property type="match status" value="1"/>
</dbReference>
<keyword evidence="11" id="KW-0812">Transmembrane</keyword>
<evidence type="ECO:0000256" key="7">
    <source>
        <dbReference type="ARBA" id="ARBA00022801"/>
    </source>
</evidence>
<dbReference type="CDD" id="cd09274">
    <property type="entry name" value="RNase_HI_RT_Ty3"/>
    <property type="match status" value="1"/>
</dbReference>
<evidence type="ECO:0000313" key="17">
    <source>
        <dbReference type="Proteomes" id="UP000472271"/>
    </source>
</evidence>
<dbReference type="InterPro" id="IPR056924">
    <property type="entry name" value="SH3_Tf2-1"/>
</dbReference>
<dbReference type="FunFam" id="3.10.20.370:FF:000003">
    <property type="entry name" value="Transposon Tf2-6 polyprotein"/>
    <property type="match status" value="1"/>
</dbReference>
<dbReference type="Ensembl" id="ENSSORT00005014424.1">
    <property type="protein sequence ID" value="ENSSORP00005014004.1"/>
    <property type="gene ID" value="ENSSORG00005007178.1"/>
</dbReference>
<dbReference type="GO" id="GO:0015074">
    <property type="term" value="P:DNA integration"/>
    <property type="evidence" value="ECO:0007669"/>
    <property type="project" value="InterPro"/>
</dbReference>
<feature type="transmembrane region" description="Helical" evidence="11">
    <location>
        <begin position="56"/>
        <end position="74"/>
    </location>
</feature>
<dbReference type="Pfam" id="PF03732">
    <property type="entry name" value="Retrotrans_gag"/>
    <property type="match status" value="1"/>
</dbReference>
<dbReference type="Gene3D" id="2.40.50.40">
    <property type="match status" value="1"/>
</dbReference>
<name>A0A672ZAX2_9TELE</name>
<dbReference type="InterPro" id="IPR000953">
    <property type="entry name" value="Chromo/chromo_shadow_dom"/>
</dbReference>
<keyword evidence="8" id="KW-0695">RNA-directed DNA polymerase</keyword>
<dbReference type="InterPro" id="IPR036397">
    <property type="entry name" value="RNaseH_sf"/>
</dbReference>
<protein>
    <submittedName>
        <fullName evidence="16">Uncharacterized protein</fullName>
    </submittedName>
</protein>
<feature type="domain" description="Integrase catalytic" evidence="15">
    <location>
        <begin position="946"/>
        <end position="1103"/>
    </location>
</feature>
<keyword evidence="4" id="KW-0548">Nucleotidyltransferase</keyword>
<dbReference type="Gene3D" id="3.10.10.10">
    <property type="entry name" value="HIV Type 1 Reverse Transcriptase, subunit A, domain 1"/>
    <property type="match status" value="1"/>
</dbReference>
<dbReference type="InterPro" id="IPR021109">
    <property type="entry name" value="Peptidase_aspartic_dom_sf"/>
</dbReference>
<dbReference type="FunFam" id="3.30.70.270:FF:000026">
    <property type="entry name" value="Transposon Ty3-G Gag-Pol polyprotein"/>
    <property type="match status" value="1"/>
</dbReference>
<evidence type="ECO:0000259" key="15">
    <source>
        <dbReference type="PROSITE" id="PS50994"/>
    </source>
</evidence>
<keyword evidence="6" id="KW-0255">Endonuclease</keyword>
<dbReference type="GO" id="GO:0016787">
    <property type="term" value="F:hydrolase activity"/>
    <property type="evidence" value="ECO:0007669"/>
    <property type="project" value="UniProtKB-KW"/>
</dbReference>
<dbReference type="Gene3D" id="3.30.420.10">
    <property type="entry name" value="Ribonuclease H-like superfamily/Ribonuclease H"/>
    <property type="match status" value="1"/>
</dbReference>
<evidence type="ECO:0000256" key="9">
    <source>
        <dbReference type="PROSITE-ProRule" id="PRU00047"/>
    </source>
</evidence>
<dbReference type="Gene3D" id="2.40.70.10">
    <property type="entry name" value="Acid Proteases"/>
    <property type="match status" value="1"/>
</dbReference>
<reference evidence="16" key="2">
    <citation type="submission" date="2025-08" db="UniProtKB">
        <authorList>
            <consortium name="Ensembl"/>
        </authorList>
    </citation>
    <scope>IDENTIFICATION</scope>
</reference>
<dbReference type="GO" id="GO:0004519">
    <property type="term" value="F:endonuclease activity"/>
    <property type="evidence" value="ECO:0007669"/>
    <property type="project" value="UniProtKB-KW"/>
</dbReference>
<dbReference type="InterPro" id="IPR023780">
    <property type="entry name" value="Chromo_domain"/>
</dbReference>
<dbReference type="InterPro" id="IPR043128">
    <property type="entry name" value="Rev_trsase/Diguanyl_cyclase"/>
</dbReference>
<evidence type="ECO:0000256" key="4">
    <source>
        <dbReference type="ARBA" id="ARBA00022695"/>
    </source>
</evidence>
<dbReference type="PANTHER" id="PTHR37984:SF5">
    <property type="entry name" value="PROTEIN NYNRIN-LIKE"/>
    <property type="match status" value="1"/>
</dbReference>
<keyword evidence="5" id="KW-0540">Nuclease</keyword>
<accession>A0A672ZAX2</accession>
<evidence type="ECO:0000259" key="12">
    <source>
        <dbReference type="PROSITE" id="PS50013"/>
    </source>
</evidence>
<dbReference type="PANTHER" id="PTHR37984">
    <property type="entry name" value="PROTEIN CBG26694"/>
    <property type="match status" value="1"/>
</dbReference>
<evidence type="ECO:0000256" key="2">
    <source>
        <dbReference type="ARBA" id="ARBA00010879"/>
    </source>
</evidence>
<keyword evidence="11" id="KW-1133">Transmembrane helix</keyword>
<dbReference type="Proteomes" id="UP000472271">
    <property type="component" value="Chromosome 24"/>
</dbReference>
<feature type="region of interest" description="Disordered" evidence="10">
    <location>
        <begin position="308"/>
        <end position="328"/>
    </location>
</feature>
<dbReference type="Gene3D" id="3.30.70.270">
    <property type="match status" value="2"/>
</dbReference>
<dbReference type="Pfam" id="PF17917">
    <property type="entry name" value="RT_RNaseH"/>
    <property type="match status" value="1"/>
</dbReference>
<feature type="domain" description="CCHC-type" evidence="13">
    <location>
        <begin position="348"/>
        <end position="362"/>
    </location>
</feature>
<dbReference type="SMART" id="SM00298">
    <property type="entry name" value="CHROMO"/>
    <property type="match status" value="1"/>
</dbReference>
<evidence type="ECO:0000256" key="11">
    <source>
        <dbReference type="SAM" id="Phobius"/>
    </source>
</evidence>
<feature type="transmembrane region" description="Helical" evidence="11">
    <location>
        <begin position="12"/>
        <end position="36"/>
    </location>
</feature>
<dbReference type="CDD" id="cd00303">
    <property type="entry name" value="retropepsin_like"/>
    <property type="match status" value="1"/>
</dbReference>
<feature type="transmembrane region" description="Helical" evidence="11">
    <location>
        <begin position="81"/>
        <end position="100"/>
    </location>
</feature>
<evidence type="ECO:0000313" key="16">
    <source>
        <dbReference type="Ensembl" id="ENSSORP00005014004.1"/>
    </source>
</evidence>
<dbReference type="CDD" id="cd01647">
    <property type="entry name" value="RT_LTR"/>
    <property type="match status" value="1"/>
</dbReference>
<evidence type="ECO:0000259" key="13">
    <source>
        <dbReference type="PROSITE" id="PS50158"/>
    </source>
</evidence>
<proteinExistence type="inferred from homology"/>
<dbReference type="SUPFAM" id="SSF56672">
    <property type="entry name" value="DNA/RNA polymerases"/>
    <property type="match status" value="1"/>
</dbReference>
<keyword evidence="3" id="KW-0808">Transferase</keyword>
<evidence type="ECO:0000256" key="3">
    <source>
        <dbReference type="ARBA" id="ARBA00022679"/>
    </source>
</evidence>
<dbReference type="SUPFAM" id="SSF53098">
    <property type="entry name" value="Ribonuclease H-like"/>
    <property type="match status" value="1"/>
</dbReference>
<evidence type="ECO:0000259" key="14">
    <source>
        <dbReference type="PROSITE" id="PS50878"/>
    </source>
</evidence>
<sequence>MSRCLLNCPPVYDLACFLTILCFALVGVLTGILRLGRADHPYSPFTARTKSPESHAFTDVLTILCCVFTTVIVFNKHSQLVICVLVLHLGSAFVLVPLQYKLANKMNPADLDQVQEAVRSQGQRLGGHEQILHSLVDKMTQLSSQFSRNQASAPVPPVENINSVSPVKTLEEPNIPPPSKYTGNPDTCRNFCTQLQLIFDSQPRRFANELAKVAYIASLLEGPPLSLFNAAYEQGSPITQSASGLMAELKRIYDHPIRGPQASQRLMRLRQGDRPIRQYISEFRSLAAESEWNKKSLISAFQSGLNRTVEPPHPVPESSGGSKVEPMQVGRTRLSAEERQRRLVAGLCLYCGQEGHRVSNCPVKPRTMAGEDSLLSRTFCVSSASRVQPLVCVCSSSVSLQLPVLIDSGSDANLMDEELVKQLHLSLLPVLKPLEARALDNHIICRVTQRTQSVTVRFKDGHSEEISFHVYRSDSHPLILGHPWLSFHNPCINWQTGKVQAWGEGCGSCCEGVRIPDPPSKPVQVTVAPVISPEEQETVFPALSKVPECYHDLKEVFNKSRATALPPHRPYDCAIDLRPGTCPPKGRLYPLPLMSSAFELLHGAKVFTKLDLRNAYHLVRIREGDEWKTAFNTPSGHYEYLVMPFGLTNAPAVFQALVNDVLRDMLNVFVFVYLDDILICSPDEESHVQHVRQVLQRLLQNQLFVKAEKCEFHHPSVSFLGFIIAEGSVQMDPDKVSAVRDWPTPTSRKDVQRFLGFANFYRKFIRGFSSVAAPLHVLTSPKSVFRWNPEADAAFVKLKRAFTSAPILSVPDPACQFVVEVDASDLGVGAVISQRSPKDNRLHPCAFLSRRLSKAESNYDIGNRELLAIKVALEEWRHWLEGTEIPFMIWTDHKNLEYLRSAKRLNSRQARWALFFTRFNFSLSYRPGSKNVKPDALSRLFMPVNSDSEPGPILPETCVVGAVQWEIEKSVINTVFSKMAHFVPLPKLPSAKETAEAMLYHVCRLHGFPRDIVSDRGPQFVARFWHAFCSLIGASVSLSSGYHPQSNGQTERLNQVLEAGLRVLASHNPASRSRQLIWVEYAHNSLPCASSGLSPFHVVCGYQPPLFPALEKDVSVPSALALIRRCKRTWIRARQALLKASGVYKAAADRHRTPAPVYQCDQRVWLSTRHLPLRVESRKLAPRFVGPFPISKIINPVSVRLKLPRTMRIHPTFHVSQVKPAKESQLVPPTQPPPPPRIIDGGPAYTVRRLLAARRRGRGFQYLVDWEGYGPEERSWVPASYILDPDLIRDFHHRHPEVPGPSGAIP</sequence>
<evidence type="ECO:0000256" key="6">
    <source>
        <dbReference type="ARBA" id="ARBA00022759"/>
    </source>
</evidence>
<comment type="similarity">
    <text evidence="2">Belongs to the beta type-B retroviral polymerase family. HERV class-II K(HML-2) pol subfamily.</text>
</comment>
<keyword evidence="9" id="KW-0479">Metal-binding</keyword>
<dbReference type="InterPro" id="IPR012337">
    <property type="entry name" value="RNaseH-like_sf"/>
</dbReference>